<reference evidence="1 2" key="1">
    <citation type="submission" date="2016-10" db="EMBL/GenBank/DDBJ databases">
        <authorList>
            <person name="de Groot N.N."/>
        </authorList>
    </citation>
    <scope>NUCLEOTIDE SEQUENCE [LARGE SCALE GENOMIC DNA]</scope>
    <source>
        <strain evidence="1 2">DSM 44892</strain>
    </source>
</reference>
<name>A0A1G8Q0L0_9NOCA</name>
<evidence type="ECO:0008006" key="3">
    <source>
        <dbReference type="Google" id="ProtNLM"/>
    </source>
</evidence>
<keyword evidence="2" id="KW-1185">Reference proteome</keyword>
<dbReference type="OrthoDB" id="4870610at2"/>
<proteinExistence type="predicted"/>
<sequence length="318" mass="34805">MRRGEWGRVDPGELWRWSRHGIVRVADLRAEGMSGSAIDRRCAPGGPWQRILPGLILLHNGVPTGRQRRAAAVSYGRSGAMLTGRSAMSEHGYEATESSVVHLLIPHTRRIASRSFVTVERTTALPTPVHREGLACAPLVRAVTDAARRCSSIRAATDLLASVVQRGDVDPAQLLVELDHGSRRGTAIPRRALDAVRADVHSVAEAEARALWRESGLPEMIFNPDIVDGRGAFVARPDGWFDDVALAWEIDSVGWHLSPGDYACTMQRRARMQRHGIIVLATQPARLRSSPAEIIADLRASYELARSRPRPDISVAPG</sequence>
<evidence type="ECO:0000313" key="2">
    <source>
        <dbReference type="Proteomes" id="UP000183263"/>
    </source>
</evidence>
<protein>
    <recommendedName>
        <fullName evidence="3">DUF559 domain-containing protein</fullName>
    </recommendedName>
</protein>
<gene>
    <name evidence="1" type="ORF">SAMN05444695_11421</name>
</gene>
<organism evidence="1 2">
    <name type="scientific">Rhodococcus triatomae</name>
    <dbReference type="NCBI Taxonomy" id="300028"/>
    <lineage>
        <taxon>Bacteria</taxon>
        <taxon>Bacillati</taxon>
        <taxon>Actinomycetota</taxon>
        <taxon>Actinomycetes</taxon>
        <taxon>Mycobacteriales</taxon>
        <taxon>Nocardiaceae</taxon>
        <taxon>Rhodococcus</taxon>
    </lineage>
</organism>
<dbReference type="EMBL" id="FNDN01000014">
    <property type="protein sequence ID" value="SDI97640.1"/>
    <property type="molecule type" value="Genomic_DNA"/>
</dbReference>
<dbReference type="AlphaFoldDB" id="A0A1G8Q0L0"/>
<evidence type="ECO:0000313" key="1">
    <source>
        <dbReference type="EMBL" id="SDI97640.1"/>
    </source>
</evidence>
<dbReference type="RefSeq" id="WP_072739634.1">
    <property type="nucleotide sequence ID" value="NZ_CP048813.1"/>
</dbReference>
<accession>A0A1G8Q0L0</accession>
<dbReference type="Proteomes" id="UP000183263">
    <property type="component" value="Unassembled WGS sequence"/>
</dbReference>